<gene>
    <name evidence="3" type="ORF">HNQ75_003995</name>
</gene>
<dbReference type="Proteomes" id="UP000535501">
    <property type="component" value="Unassembled WGS sequence"/>
</dbReference>
<evidence type="ECO:0000313" key="4">
    <source>
        <dbReference type="Proteomes" id="UP000535501"/>
    </source>
</evidence>
<dbReference type="AlphaFoldDB" id="A0A7W9Z0W6"/>
<keyword evidence="1" id="KW-0732">Signal</keyword>
<keyword evidence="4" id="KW-1185">Reference proteome</keyword>
<reference evidence="3 4" key="1">
    <citation type="submission" date="2020-08" db="EMBL/GenBank/DDBJ databases">
        <title>Genomic Encyclopedia of Type Strains, Phase IV (KMG-IV): sequencing the most valuable type-strain genomes for metagenomic binning, comparative biology and taxonomic classification.</title>
        <authorList>
            <person name="Goeker M."/>
        </authorList>
    </citation>
    <scope>NUCLEOTIDE SEQUENCE [LARGE SCALE GENOMIC DNA]</scope>
    <source>
        <strain evidence="3 4">DSM 102134</strain>
    </source>
</reference>
<accession>A0A7W9Z0W6</accession>
<feature type="domain" description="PepSY" evidence="2">
    <location>
        <begin position="5"/>
        <end position="83"/>
    </location>
</feature>
<comment type="caution">
    <text evidence="3">The sequence shown here is derived from an EMBL/GenBank/DDBJ whole genome shotgun (WGS) entry which is preliminary data.</text>
</comment>
<evidence type="ECO:0000256" key="1">
    <source>
        <dbReference type="SAM" id="SignalP"/>
    </source>
</evidence>
<dbReference type="Pfam" id="PF13670">
    <property type="entry name" value="PepSY_2"/>
    <property type="match status" value="1"/>
</dbReference>
<feature type="chain" id="PRO_5030849579" description="PepSY domain-containing protein" evidence="1">
    <location>
        <begin position="21"/>
        <end position="88"/>
    </location>
</feature>
<dbReference type="RefSeq" id="WP_077546280.1">
    <property type="nucleotide sequence ID" value="NZ_JACHEJ010000017.1"/>
</dbReference>
<dbReference type="InterPro" id="IPR025711">
    <property type="entry name" value="PepSY"/>
</dbReference>
<name>A0A7W9Z0W6_9HYPH</name>
<organism evidence="3 4">
    <name type="scientific">Pseudorhizobium flavum</name>
    <dbReference type="NCBI Taxonomy" id="1335061"/>
    <lineage>
        <taxon>Bacteria</taxon>
        <taxon>Pseudomonadati</taxon>
        <taxon>Pseudomonadota</taxon>
        <taxon>Alphaproteobacteria</taxon>
        <taxon>Hyphomicrobiales</taxon>
        <taxon>Rhizobiaceae</taxon>
        <taxon>Rhizobium/Agrobacterium group</taxon>
        <taxon>Pseudorhizobium</taxon>
    </lineage>
</organism>
<protein>
    <recommendedName>
        <fullName evidence="2">PepSY domain-containing protein</fullName>
    </recommendedName>
</protein>
<dbReference type="EMBL" id="JACHEJ010000017">
    <property type="protein sequence ID" value="MBB6182007.1"/>
    <property type="molecule type" value="Genomic_DNA"/>
</dbReference>
<sequence>MKTFIATAIAVLGITATSYAAEKCNVAAAEWQPREALQAKLEKEGWKVRSIKTEDGCYEAYAINAKGQKVEAYFDPKSFAAVDVKIED</sequence>
<evidence type="ECO:0000313" key="3">
    <source>
        <dbReference type="EMBL" id="MBB6182007.1"/>
    </source>
</evidence>
<feature type="signal peptide" evidence="1">
    <location>
        <begin position="1"/>
        <end position="20"/>
    </location>
</feature>
<proteinExistence type="predicted"/>
<evidence type="ECO:0000259" key="2">
    <source>
        <dbReference type="Pfam" id="PF13670"/>
    </source>
</evidence>